<feature type="modified residue" description="4-aspartylphosphate" evidence="6">
    <location>
        <position position="55"/>
    </location>
</feature>
<dbReference type="SUPFAM" id="SSF46689">
    <property type="entry name" value="Homeodomain-like"/>
    <property type="match status" value="1"/>
</dbReference>
<keyword evidence="3" id="KW-0805">Transcription regulation</keyword>
<dbReference type="HOGENOM" id="CLU_000445_0_6_0"/>
<accession>E8QX00</accession>
<dbReference type="FunFam" id="3.40.50.300:FF:000006">
    <property type="entry name" value="DNA-binding transcriptional regulator NtrC"/>
    <property type="match status" value="1"/>
</dbReference>
<dbReference type="Gene3D" id="1.10.8.60">
    <property type="match status" value="1"/>
</dbReference>
<feature type="domain" description="Sigma-54 factor interaction" evidence="7">
    <location>
        <begin position="145"/>
        <end position="374"/>
    </location>
</feature>
<feature type="domain" description="Response regulatory" evidence="8">
    <location>
        <begin position="6"/>
        <end position="120"/>
    </location>
</feature>
<evidence type="ECO:0000256" key="1">
    <source>
        <dbReference type="ARBA" id="ARBA00022741"/>
    </source>
</evidence>
<dbReference type="GO" id="GO:0005524">
    <property type="term" value="F:ATP binding"/>
    <property type="evidence" value="ECO:0007669"/>
    <property type="project" value="UniProtKB-KW"/>
</dbReference>
<evidence type="ECO:0000259" key="8">
    <source>
        <dbReference type="PROSITE" id="PS50110"/>
    </source>
</evidence>
<dbReference type="PROSITE" id="PS50110">
    <property type="entry name" value="RESPONSE_REGULATORY"/>
    <property type="match status" value="1"/>
</dbReference>
<dbReference type="Pfam" id="PF02954">
    <property type="entry name" value="HTH_8"/>
    <property type="match status" value="1"/>
</dbReference>
<dbReference type="InParanoid" id="E8QX00"/>
<sequence length="465" mass="51275">MEHAIRVLVVDDDEAHAQAVAESLERVGYECVVATDGRSALRLIEEQTFDIVLTDLMMGEIGGLEVLAKAKRELPDVEVIILTGHGTIRTAVTAMQAGAATYLTKPLDIDELRMVVDKASQSQRLVRSNIELRKQLHERFGFEGVVGNSPLMHQLVERLRQIAPTTATVLITGESGTGKELVARALHVNSPRANKPFVPLNCAALNENLLDSELFGHVKGAYTGAERDRKGLFEHANGGTLFLDEVGDLPMSTQVRLLRVLENGEIVRVGTNEPIKVNVRLISATNRDFAEAIAQGKFRQDLYHRLKVVSIKIPPLRARREDIPLLTDSFLKQFCKTHDKKIQGVSPAVRKVLTAYDWPGNVRELRNTIESMVVMDTDGLLDLDDLVEELQPTAQAVGESAGKARAGAGTCQAANALVGKTMDEIEQYYIAETLKLTRGNREEAARILGIGERTLYRKIKEYGIS</sequence>
<proteinExistence type="predicted"/>
<dbReference type="EMBL" id="CP002353">
    <property type="protein sequence ID" value="ADV64039.1"/>
    <property type="molecule type" value="Genomic_DNA"/>
</dbReference>
<keyword evidence="5" id="KW-0804">Transcription</keyword>
<dbReference type="GO" id="GO:0006355">
    <property type="term" value="P:regulation of DNA-templated transcription"/>
    <property type="evidence" value="ECO:0007669"/>
    <property type="project" value="InterPro"/>
</dbReference>
<dbReference type="InterPro" id="IPR002078">
    <property type="entry name" value="Sigma_54_int"/>
</dbReference>
<dbReference type="PRINTS" id="PR01590">
    <property type="entry name" value="HTHFIS"/>
</dbReference>
<keyword evidence="10" id="KW-1185">Reference proteome</keyword>
<dbReference type="eggNOG" id="COG2204">
    <property type="taxonomic scope" value="Bacteria"/>
</dbReference>
<gene>
    <name evidence="9" type="ordered locus">Isop_3482</name>
</gene>
<dbReference type="FunCoup" id="E8QX00">
    <property type="interactions" value="155"/>
</dbReference>
<evidence type="ECO:0000259" key="7">
    <source>
        <dbReference type="PROSITE" id="PS50045"/>
    </source>
</evidence>
<dbReference type="SUPFAM" id="SSF52540">
    <property type="entry name" value="P-loop containing nucleoside triphosphate hydrolases"/>
    <property type="match status" value="1"/>
</dbReference>
<dbReference type="InterPro" id="IPR011006">
    <property type="entry name" value="CheY-like_superfamily"/>
</dbReference>
<keyword evidence="4" id="KW-0238">DNA-binding</keyword>
<dbReference type="InterPro" id="IPR025662">
    <property type="entry name" value="Sigma_54_int_dom_ATP-bd_1"/>
</dbReference>
<dbReference type="Pfam" id="PF00072">
    <property type="entry name" value="Response_reg"/>
    <property type="match status" value="1"/>
</dbReference>
<dbReference type="SMART" id="SM00448">
    <property type="entry name" value="REC"/>
    <property type="match status" value="1"/>
</dbReference>
<dbReference type="CDD" id="cd00009">
    <property type="entry name" value="AAA"/>
    <property type="match status" value="1"/>
</dbReference>
<keyword evidence="6" id="KW-0597">Phosphoprotein</keyword>
<dbReference type="AlphaFoldDB" id="E8QX00"/>
<dbReference type="PROSITE" id="PS00688">
    <property type="entry name" value="SIGMA54_INTERACT_3"/>
    <property type="match status" value="1"/>
</dbReference>
<evidence type="ECO:0000256" key="6">
    <source>
        <dbReference type="PROSITE-ProRule" id="PRU00169"/>
    </source>
</evidence>
<dbReference type="Pfam" id="PF00158">
    <property type="entry name" value="Sigma54_activat"/>
    <property type="match status" value="1"/>
</dbReference>
<evidence type="ECO:0000256" key="2">
    <source>
        <dbReference type="ARBA" id="ARBA00022840"/>
    </source>
</evidence>
<evidence type="ECO:0000313" key="10">
    <source>
        <dbReference type="Proteomes" id="UP000008631"/>
    </source>
</evidence>
<evidence type="ECO:0000256" key="5">
    <source>
        <dbReference type="ARBA" id="ARBA00023163"/>
    </source>
</evidence>
<dbReference type="InterPro" id="IPR002197">
    <property type="entry name" value="HTH_Fis"/>
</dbReference>
<dbReference type="GO" id="GO:0000160">
    <property type="term" value="P:phosphorelay signal transduction system"/>
    <property type="evidence" value="ECO:0007669"/>
    <property type="project" value="InterPro"/>
</dbReference>
<protein>
    <submittedName>
        <fullName evidence="9">Two component, sigma54 specific, transcriptional regulator, Fis family</fullName>
    </submittedName>
</protein>
<keyword evidence="1" id="KW-0547">Nucleotide-binding</keyword>
<name>E8QX00_ISOPI</name>
<dbReference type="SUPFAM" id="SSF52172">
    <property type="entry name" value="CheY-like"/>
    <property type="match status" value="1"/>
</dbReference>
<dbReference type="PANTHER" id="PTHR32071">
    <property type="entry name" value="TRANSCRIPTIONAL REGULATORY PROTEIN"/>
    <property type="match status" value="1"/>
</dbReference>
<dbReference type="STRING" id="575540.Isop_3482"/>
<organism evidence="9 10">
    <name type="scientific">Isosphaera pallida (strain ATCC 43644 / DSM 9630 / IS1B)</name>
    <dbReference type="NCBI Taxonomy" id="575540"/>
    <lineage>
        <taxon>Bacteria</taxon>
        <taxon>Pseudomonadati</taxon>
        <taxon>Planctomycetota</taxon>
        <taxon>Planctomycetia</taxon>
        <taxon>Isosphaerales</taxon>
        <taxon>Isosphaeraceae</taxon>
        <taxon>Isosphaera</taxon>
    </lineage>
</organism>
<reference key="1">
    <citation type="submission" date="2010-11" db="EMBL/GenBank/DDBJ databases">
        <title>The complete sequence of chromosome of Isophaera pallida ATCC 43644.</title>
        <authorList>
            <consortium name="US DOE Joint Genome Institute (JGI-PGF)"/>
            <person name="Lucas S."/>
            <person name="Copeland A."/>
            <person name="Lapidus A."/>
            <person name="Bruce D."/>
            <person name="Goodwin L."/>
            <person name="Pitluck S."/>
            <person name="Kyrpides N."/>
            <person name="Mavromatis K."/>
            <person name="Pagani I."/>
            <person name="Ivanova N."/>
            <person name="Saunders E."/>
            <person name="Brettin T."/>
            <person name="Detter J.C."/>
            <person name="Han C."/>
            <person name="Tapia R."/>
            <person name="Land M."/>
            <person name="Hauser L."/>
            <person name="Markowitz V."/>
            <person name="Cheng J.-F."/>
            <person name="Hugenholtz P."/>
            <person name="Woyke T."/>
            <person name="Wu D."/>
            <person name="Eisen J.A."/>
        </authorList>
    </citation>
    <scope>NUCLEOTIDE SEQUENCE</scope>
    <source>
        <strain>ATCC 43644</strain>
    </source>
</reference>
<dbReference type="GO" id="GO:0043565">
    <property type="term" value="F:sequence-specific DNA binding"/>
    <property type="evidence" value="ECO:0007669"/>
    <property type="project" value="InterPro"/>
</dbReference>
<dbReference type="KEGG" id="ipa:Isop_3482"/>
<dbReference type="InterPro" id="IPR025943">
    <property type="entry name" value="Sigma_54_int_dom_ATP-bd_2"/>
</dbReference>
<dbReference type="InterPro" id="IPR025944">
    <property type="entry name" value="Sigma_54_int_dom_CS"/>
</dbReference>
<dbReference type="PROSITE" id="PS50045">
    <property type="entry name" value="SIGMA54_INTERACT_4"/>
    <property type="match status" value="1"/>
</dbReference>
<dbReference type="Gene3D" id="1.10.10.60">
    <property type="entry name" value="Homeodomain-like"/>
    <property type="match status" value="1"/>
</dbReference>
<keyword evidence="2" id="KW-0067">ATP-binding</keyword>
<dbReference type="InterPro" id="IPR058031">
    <property type="entry name" value="AAA_lid_NorR"/>
</dbReference>
<dbReference type="InterPro" id="IPR003593">
    <property type="entry name" value="AAA+_ATPase"/>
</dbReference>
<evidence type="ECO:0000256" key="3">
    <source>
        <dbReference type="ARBA" id="ARBA00023015"/>
    </source>
</evidence>
<reference evidence="9 10" key="2">
    <citation type="journal article" date="2011" name="Stand. Genomic Sci.">
        <title>Complete genome sequence of Isosphaera pallida type strain (IS1B).</title>
        <authorList>
            <consortium name="US DOE Joint Genome Institute (JGI-PGF)"/>
            <person name="Goker M."/>
            <person name="Cleland D."/>
            <person name="Saunders E."/>
            <person name="Lapidus A."/>
            <person name="Nolan M."/>
            <person name="Lucas S."/>
            <person name="Hammon N."/>
            <person name="Deshpande S."/>
            <person name="Cheng J.F."/>
            <person name="Tapia R."/>
            <person name="Han C."/>
            <person name="Goodwin L."/>
            <person name="Pitluck S."/>
            <person name="Liolios K."/>
            <person name="Pagani I."/>
            <person name="Ivanova N."/>
            <person name="Mavromatis K."/>
            <person name="Pati A."/>
            <person name="Chen A."/>
            <person name="Palaniappan K."/>
            <person name="Land M."/>
            <person name="Hauser L."/>
            <person name="Chang Y.J."/>
            <person name="Jeffries C.D."/>
            <person name="Detter J.C."/>
            <person name="Beck B."/>
            <person name="Woyke T."/>
            <person name="Bristow J."/>
            <person name="Eisen J.A."/>
            <person name="Markowitz V."/>
            <person name="Hugenholtz P."/>
            <person name="Kyrpides N.C."/>
            <person name="Klenk H.P."/>
        </authorList>
    </citation>
    <scope>NUCLEOTIDE SEQUENCE [LARGE SCALE GENOMIC DNA]</scope>
    <source>
        <strain evidence="10">ATCC 43644 / DSM 9630 / IS1B</strain>
    </source>
</reference>
<dbReference type="Pfam" id="PF25601">
    <property type="entry name" value="AAA_lid_14"/>
    <property type="match status" value="1"/>
</dbReference>
<dbReference type="Gene3D" id="3.40.50.300">
    <property type="entry name" value="P-loop containing nucleotide triphosphate hydrolases"/>
    <property type="match status" value="1"/>
</dbReference>
<dbReference type="Gene3D" id="3.40.50.2300">
    <property type="match status" value="1"/>
</dbReference>
<dbReference type="PROSITE" id="PS00676">
    <property type="entry name" value="SIGMA54_INTERACT_2"/>
    <property type="match status" value="1"/>
</dbReference>
<dbReference type="PANTHER" id="PTHR32071:SF57">
    <property type="entry name" value="C4-DICARBOXYLATE TRANSPORT TRANSCRIPTIONAL REGULATORY PROTEIN DCTD"/>
    <property type="match status" value="1"/>
</dbReference>
<dbReference type="InterPro" id="IPR027417">
    <property type="entry name" value="P-loop_NTPase"/>
</dbReference>
<evidence type="ECO:0000256" key="4">
    <source>
        <dbReference type="ARBA" id="ARBA00023125"/>
    </source>
</evidence>
<dbReference type="SMART" id="SM00382">
    <property type="entry name" value="AAA"/>
    <property type="match status" value="1"/>
</dbReference>
<dbReference type="OrthoDB" id="9807827at2"/>
<dbReference type="InterPro" id="IPR009057">
    <property type="entry name" value="Homeodomain-like_sf"/>
</dbReference>
<evidence type="ECO:0000313" key="9">
    <source>
        <dbReference type="EMBL" id="ADV64039.1"/>
    </source>
</evidence>
<dbReference type="InterPro" id="IPR001789">
    <property type="entry name" value="Sig_transdc_resp-reg_receiver"/>
</dbReference>
<dbReference type="RefSeq" id="WP_013566327.1">
    <property type="nucleotide sequence ID" value="NC_014962.1"/>
</dbReference>
<dbReference type="Proteomes" id="UP000008631">
    <property type="component" value="Chromosome"/>
</dbReference>
<dbReference type="PROSITE" id="PS00675">
    <property type="entry name" value="SIGMA54_INTERACT_1"/>
    <property type="match status" value="1"/>
</dbReference>